<sequence>MTEPVYHSAIWHEEAAPDNPFVAQACYCHGYDVYGDVIQHATWAEYWLLLLTGQQPNKRQAQLLEKLALIFANVGIRDASTRAAMNAGVSGATHAAILMAALGVGSGQYGGSQEVYLLMQRWHHCQQLPVGDWHQQLTAPATIKDTADIWPTIDHIMGFDPHQTQASLPVQQSLQLLSSLSTNAALPYLSQHLQQLENTVGYGLAFTSLAAATCHDLGLTPDQGALLYLILRLPGAAVHALEQQQLGWRKFPFFGKHIHLCDDPAASTGEQRS</sequence>
<organism evidence="1 2">
    <name type="scientific">Agitococcus lubricus</name>
    <dbReference type="NCBI Taxonomy" id="1077255"/>
    <lineage>
        <taxon>Bacteria</taxon>
        <taxon>Pseudomonadati</taxon>
        <taxon>Pseudomonadota</taxon>
        <taxon>Gammaproteobacteria</taxon>
        <taxon>Moraxellales</taxon>
        <taxon>Moraxellaceae</taxon>
        <taxon>Agitococcus</taxon>
    </lineage>
</organism>
<dbReference type="SUPFAM" id="SSF48256">
    <property type="entry name" value="Citrate synthase"/>
    <property type="match status" value="1"/>
</dbReference>
<name>A0A2T5IY11_9GAMM</name>
<protein>
    <submittedName>
        <fullName evidence="1">Citrate synthase</fullName>
    </submittedName>
</protein>
<reference evidence="1 2" key="1">
    <citation type="submission" date="2018-04" db="EMBL/GenBank/DDBJ databases">
        <title>Genomic Encyclopedia of Archaeal and Bacterial Type Strains, Phase II (KMG-II): from individual species to whole genera.</title>
        <authorList>
            <person name="Goeker M."/>
        </authorList>
    </citation>
    <scope>NUCLEOTIDE SEQUENCE [LARGE SCALE GENOMIC DNA]</scope>
    <source>
        <strain evidence="1 2">DSM 5822</strain>
    </source>
</reference>
<dbReference type="RefSeq" id="WP_107866019.1">
    <property type="nucleotide sequence ID" value="NZ_QAON01000010.1"/>
</dbReference>
<dbReference type="AlphaFoldDB" id="A0A2T5IY11"/>
<dbReference type="OrthoDB" id="8717683at2"/>
<dbReference type="Proteomes" id="UP000244223">
    <property type="component" value="Unassembled WGS sequence"/>
</dbReference>
<dbReference type="Gene3D" id="1.10.580.10">
    <property type="entry name" value="Citrate Synthase, domain 1"/>
    <property type="match status" value="1"/>
</dbReference>
<dbReference type="GO" id="GO:0046912">
    <property type="term" value="F:acyltransferase activity, acyl groups converted into alkyl on transfer"/>
    <property type="evidence" value="ECO:0007669"/>
    <property type="project" value="InterPro"/>
</dbReference>
<gene>
    <name evidence="1" type="ORF">C8N29_1103</name>
</gene>
<accession>A0A2T5IY11</accession>
<evidence type="ECO:0000313" key="2">
    <source>
        <dbReference type="Proteomes" id="UP000244223"/>
    </source>
</evidence>
<dbReference type="EMBL" id="QAON01000010">
    <property type="protein sequence ID" value="PTQ88855.1"/>
    <property type="molecule type" value="Genomic_DNA"/>
</dbReference>
<evidence type="ECO:0000313" key="1">
    <source>
        <dbReference type="EMBL" id="PTQ88855.1"/>
    </source>
</evidence>
<dbReference type="InterPro" id="IPR036969">
    <property type="entry name" value="Citrate_synthase_sf"/>
</dbReference>
<dbReference type="InterPro" id="IPR016142">
    <property type="entry name" value="Citrate_synth-like_lrg_a-sub"/>
</dbReference>
<comment type="caution">
    <text evidence="1">The sequence shown here is derived from an EMBL/GenBank/DDBJ whole genome shotgun (WGS) entry which is preliminary data.</text>
</comment>
<keyword evidence="2" id="KW-1185">Reference proteome</keyword>
<proteinExistence type="predicted"/>